<name>A0A0C2IBC4_THEKT</name>
<reference evidence="1 2" key="1">
    <citation type="journal article" date="2014" name="Genome Biol. Evol.">
        <title>The genome of the myxosporean Thelohanellus kitauei shows adaptations to nutrient acquisition within its fish host.</title>
        <authorList>
            <person name="Yang Y."/>
            <person name="Xiong J."/>
            <person name="Zhou Z."/>
            <person name="Huo F."/>
            <person name="Miao W."/>
            <person name="Ran C."/>
            <person name="Liu Y."/>
            <person name="Zhang J."/>
            <person name="Feng J."/>
            <person name="Wang M."/>
            <person name="Wang M."/>
            <person name="Wang L."/>
            <person name="Yao B."/>
        </authorList>
    </citation>
    <scope>NUCLEOTIDE SEQUENCE [LARGE SCALE GENOMIC DNA]</scope>
    <source>
        <strain evidence="1">Wuqing</strain>
    </source>
</reference>
<evidence type="ECO:0000313" key="2">
    <source>
        <dbReference type="Proteomes" id="UP000031668"/>
    </source>
</evidence>
<dbReference type="AlphaFoldDB" id="A0A0C2IBC4"/>
<comment type="caution">
    <text evidence="1">The sequence shown here is derived from an EMBL/GenBank/DDBJ whole genome shotgun (WGS) entry which is preliminary data.</text>
</comment>
<protein>
    <submittedName>
        <fullName evidence="1">Uncharacterized protein</fullName>
    </submittedName>
</protein>
<dbReference type="EMBL" id="JWZT01004923">
    <property type="protein sequence ID" value="KII62618.1"/>
    <property type="molecule type" value="Genomic_DNA"/>
</dbReference>
<evidence type="ECO:0000313" key="1">
    <source>
        <dbReference type="EMBL" id="KII62618.1"/>
    </source>
</evidence>
<organism evidence="1 2">
    <name type="scientific">Thelohanellus kitauei</name>
    <name type="common">Myxosporean</name>
    <dbReference type="NCBI Taxonomy" id="669202"/>
    <lineage>
        <taxon>Eukaryota</taxon>
        <taxon>Metazoa</taxon>
        <taxon>Cnidaria</taxon>
        <taxon>Myxozoa</taxon>
        <taxon>Myxosporea</taxon>
        <taxon>Bivalvulida</taxon>
        <taxon>Platysporina</taxon>
        <taxon>Myxobolidae</taxon>
        <taxon>Thelohanellus</taxon>
    </lineage>
</organism>
<gene>
    <name evidence="1" type="ORF">RF11_06620</name>
</gene>
<dbReference type="Proteomes" id="UP000031668">
    <property type="component" value="Unassembled WGS sequence"/>
</dbReference>
<proteinExistence type="predicted"/>
<keyword evidence="2" id="KW-1185">Reference proteome</keyword>
<sequence length="172" mass="19815">MHCNAYALSRLPSSPDVEFDRVEEFKDTDTICKISCLNQQICRSNRQNKKSASRWFLTEGTFKRSANWHIYQHTPSTATTSSYKTKDTAKNYHVVVRGGNDISPGWIQASISEVVSDEPVLVKVESSDRMLKKHFDQLRHRCLIEEDTNFPLYLPVWNPPVTQQAIENPKEN</sequence>
<accession>A0A0C2IBC4</accession>